<evidence type="ECO:0000313" key="8">
    <source>
        <dbReference type="Proteomes" id="UP000242188"/>
    </source>
</evidence>
<feature type="repeat" description="WD" evidence="3">
    <location>
        <begin position="560"/>
        <end position="601"/>
    </location>
</feature>
<dbReference type="PROSITE" id="PS50082">
    <property type="entry name" value="WD_REPEATS_2"/>
    <property type="match status" value="6"/>
</dbReference>
<dbReference type="STRING" id="6573.A0A210Q1Y4"/>
<accession>A0A210Q1Y4</accession>
<dbReference type="PRINTS" id="PR00320">
    <property type="entry name" value="GPROTEINBRPT"/>
</dbReference>
<feature type="region of interest" description="Disordered" evidence="5">
    <location>
        <begin position="1"/>
        <end position="57"/>
    </location>
</feature>
<gene>
    <name evidence="7" type="ORF">KP79_PYT07227</name>
</gene>
<feature type="repeat" description="WD" evidence="3">
    <location>
        <begin position="479"/>
        <end position="519"/>
    </location>
</feature>
<feature type="region of interest" description="Disordered" evidence="5">
    <location>
        <begin position="733"/>
        <end position="846"/>
    </location>
</feature>
<protein>
    <submittedName>
        <fullName evidence="7">F-box protein MET30</fullName>
    </submittedName>
</protein>
<dbReference type="PANTHER" id="PTHR22847:SF736">
    <property type="entry name" value="F-BOX DOMAIN-CONTAINING PROTEIN"/>
    <property type="match status" value="1"/>
</dbReference>
<proteinExistence type="predicted"/>
<feature type="repeat" description="WD" evidence="3">
    <location>
        <begin position="666"/>
        <end position="688"/>
    </location>
</feature>
<sequence>MNAVAERPPIVAAAGRKGHLSPQRDGKTGRRRPEGEEDDRRLLDWRGHGGRHPTQSSVEFDRQLDKVSMWMENWSHSQRCQLMENLLRRSGHNQFQFLYTVMQPNVHRDFIYNAKSHFPGMDFKSVSTPAMREAQRRLKLYRQDNYFREKSAHLKDDSQVSYLAEEHNEMGLKLPQIPSGVKTNTDKGTDLSVINFKSKHKKKGASFPKIITSNTLPKNHKNKLKPAVSVINSEDMSAVNSSAPVLRFIDMPIRRHIQDEGNMRYLGSSLSSLPVSTRYTLESSVSFIYDDQNQPQKKKTKNLLDEEAWSVIHWYLDEWSDVRRNEFLHKFLLKLDPRQHYFISSFLSMRQYRDFLTMLPEHISLKILDYMTPEKILKCSLVSKAWYALANSNKLWGWKCEEVQLLVPIPTNPCWKHIYRDNMHLKMNWNSGNCRTLDLKGHSDIVEAVTFNHRLFASGSQDKTIRIWDIKTGRPLQVLKGHEKGVWCLNFFTETLLVSGSYDGTIKVWNLRTGSTVRTMLAHDGPVWAMVRHNNILVTASQDKTAKIWNISRCYLIHNLYGHTEAVFAVDLSEDGTLTITGSADRTLRIWDTATGVQKKLIWVSQSTSIMAVSYSKGYVACSYGETICLYRLERPKLIKTYEEHEKRIETLELQMKDTKEVTGTIISAGQDGMVKYWDVQKNTSIRTFKGHVGSVKSIRFDELRIATGAKDKIRIWDFTYQEKIDTKKRNVDDESLISKSPSKDVHGASAGSNQGKEFPGTPSKPLKIKVLHGTPANSQREKEVKSSSSPRGKDVLRPSGKSKGAKETPESPTRTLQVKDGKDIHRTSGDPEESKETTEAPTTILRVREILPEVIVTESR</sequence>
<dbReference type="InterPro" id="IPR001810">
    <property type="entry name" value="F-box_dom"/>
</dbReference>
<feature type="compositionally biased region" description="Basic and acidic residues" evidence="5">
    <location>
        <begin position="22"/>
        <end position="47"/>
    </location>
</feature>
<dbReference type="Proteomes" id="UP000242188">
    <property type="component" value="Unassembled WGS sequence"/>
</dbReference>
<feature type="repeat" description="WD" evidence="3">
    <location>
        <begin position="520"/>
        <end position="552"/>
    </location>
</feature>
<feature type="compositionally biased region" description="Basic and acidic residues" evidence="5">
    <location>
        <begin position="818"/>
        <end position="839"/>
    </location>
</feature>
<organism evidence="7 8">
    <name type="scientific">Mizuhopecten yessoensis</name>
    <name type="common">Japanese scallop</name>
    <name type="synonym">Patinopecten yessoensis</name>
    <dbReference type="NCBI Taxonomy" id="6573"/>
    <lineage>
        <taxon>Eukaryota</taxon>
        <taxon>Metazoa</taxon>
        <taxon>Spiralia</taxon>
        <taxon>Lophotrochozoa</taxon>
        <taxon>Mollusca</taxon>
        <taxon>Bivalvia</taxon>
        <taxon>Autobranchia</taxon>
        <taxon>Pteriomorphia</taxon>
        <taxon>Pectinida</taxon>
        <taxon>Pectinoidea</taxon>
        <taxon>Pectinidae</taxon>
        <taxon>Mizuhopecten</taxon>
    </lineage>
</organism>
<dbReference type="Gene3D" id="1.20.1280.50">
    <property type="match status" value="1"/>
</dbReference>
<evidence type="ECO:0000256" key="4">
    <source>
        <dbReference type="SAM" id="Coils"/>
    </source>
</evidence>
<dbReference type="InterPro" id="IPR019775">
    <property type="entry name" value="WD40_repeat_CS"/>
</dbReference>
<dbReference type="SMART" id="SM00256">
    <property type="entry name" value="FBOX"/>
    <property type="match status" value="1"/>
</dbReference>
<feature type="repeat" description="WD" evidence="3">
    <location>
        <begin position="689"/>
        <end position="727"/>
    </location>
</feature>
<feature type="repeat" description="WD" evidence="3">
    <location>
        <begin position="439"/>
        <end position="478"/>
    </location>
</feature>
<dbReference type="InterPro" id="IPR036047">
    <property type="entry name" value="F-box-like_dom_sf"/>
</dbReference>
<dbReference type="PROSITE" id="PS50181">
    <property type="entry name" value="FBOX"/>
    <property type="match status" value="1"/>
</dbReference>
<evidence type="ECO:0000256" key="1">
    <source>
        <dbReference type="ARBA" id="ARBA00022574"/>
    </source>
</evidence>
<dbReference type="PROSITE" id="PS00678">
    <property type="entry name" value="WD_REPEATS_1"/>
    <property type="match status" value="3"/>
</dbReference>
<evidence type="ECO:0000313" key="7">
    <source>
        <dbReference type="EMBL" id="OWF42740.1"/>
    </source>
</evidence>
<dbReference type="EMBL" id="NEDP02005224">
    <property type="protein sequence ID" value="OWF42740.1"/>
    <property type="molecule type" value="Genomic_DNA"/>
</dbReference>
<evidence type="ECO:0000256" key="2">
    <source>
        <dbReference type="ARBA" id="ARBA00022737"/>
    </source>
</evidence>
<keyword evidence="2" id="KW-0677">Repeat</keyword>
<dbReference type="OrthoDB" id="5580488at2759"/>
<dbReference type="SUPFAM" id="SSF81383">
    <property type="entry name" value="F-box domain"/>
    <property type="match status" value="1"/>
</dbReference>
<dbReference type="InterPro" id="IPR020472">
    <property type="entry name" value="WD40_PAC1"/>
</dbReference>
<dbReference type="PANTHER" id="PTHR22847">
    <property type="entry name" value="WD40 REPEAT PROTEIN"/>
    <property type="match status" value="1"/>
</dbReference>
<evidence type="ECO:0000256" key="5">
    <source>
        <dbReference type="SAM" id="MobiDB-lite"/>
    </source>
</evidence>
<dbReference type="Pfam" id="PF12937">
    <property type="entry name" value="F-box-like"/>
    <property type="match status" value="1"/>
</dbReference>
<comment type="caution">
    <text evidence="7">The sequence shown here is derived from an EMBL/GenBank/DDBJ whole genome shotgun (WGS) entry which is preliminary data.</text>
</comment>
<keyword evidence="1 3" id="KW-0853">WD repeat</keyword>
<dbReference type="Gene3D" id="2.130.10.10">
    <property type="entry name" value="YVTN repeat-like/Quinoprotein amine dehydrogenase"/>
    <property type="match status" value="2"/>
</dbReference>
<dbReference type="Pfam" id="PF00400">
    <property type="entry name" value="WD40"/>
    <property type="match status" value="5"/>
</dbReference>
<feature type="coiled-coil region" evidence="4">
    <location>
        <begin position="635"/>
        <end position="662"/>
    </location>
</feature>
<dbReference type="AlphaFoldDB" id="A0A210Q1Y4"/>
<name>A0A210Q1Y4_MIZYE</name>
<reference evidence="7 8" key="1">
    <citation type="journal article" date="2017" name="Nat. Ecol. Evol.">
        <title>Scallop genome provides insights into evolution of bilaterian karyotype and development.</title>
        <authorList>
            <person name="Wang S."/>
            <person name="Zhang J."/>
            <person name="Jiao W."/>
            <person name="Li J."/>
            <person name="Xun X."/>
            <person name="Sun Y."/>
            <person name="Guo X."/>
            <person name="Huan P."/>
            <person name="Dong B."/>
            <person name="Zhang L."/>
            <person name="Hu X."/>
            <person name="Sun X."/>
            <person name="Wang J."/>
            <person name="Zhao C."/>
            <person name="Wang Y."/>
            <person name="Wang D."/>
            <person name="Huang X."/>
            <person name="Wang R."/>
            <person name="Lv J."/>
            <person name="Li Y."/>
            <person name="Zhang Z."/>
            <person name="Liu B."/>
            <person name="Lu W."/>
            <person name="Hui Y."/>
            <person name="Liang J."/>
            <person name="Zhou Z."/>
            <person name="Hou R."/>
            <person name="Li X."/>
            <person name="Liu Y."/>
            <person name="Li H."/>
            <person name="Ning X."/>
            <person name="Lin Y."/>
            <person name="Zhao L."/>
            <person name="Xing Q."/>
            <person name="Dou J."/>
            <person name="Li Y."/>
            <person name="Mao J."/>
            <person name="Guo H."/>
            <person name="Dou H."/>
            <person name="Li T."/>
            <person name="Mu C."/>
            <person name="Jiang W."/>
            <person name="Fu Q."/>
            <person name="Fu X."/>
            <person name="Miao Y."/>
            <person name="Liu J."/>
            <person name="Yu Q."/>
            <person name="Li R."/>
            <person name="Liao H."/>
            <person name="Li X."/>
            <person name="Kong Y."/>
            <person name="Jiang Z."/>
            <person name="Chourrout D."/>
            <person name="Li R."/>
            <person name="Bao Z."/>
        </authorList>
    </citation>
    <scope>NUCLEOTIDE SEQUENCE [LARGE SCALE GENOMIC DNA]</scope>
    <source>
        <strain evidence="7 8">PY_sf001</strain>
    </source>
</reference>
<dbReference type="CDD" id="cd22148">
    <property type="entry name" value="F-box_DdgacFF-like"/>
    <property type="match status" value="1"/>
</dbReference>
<dbReference type="InterPro" id="IPR015943">
    <property type="entry name" value="WD40/YVTN_repeat-like_dom_sf"/>
</dbReference>
<dbReference type="CDD" id="cd00200">
    <property type="entry name" value="WD40"/>
    <property type="match status" value="1"/>
</dbReference>
<feature type="domain" description="F-box" evidence="6">
    <location>
        <begin position="353"/>
        <end position="396"/>
    </location>
</feature>
<keyword evidence="4" id="KW-0175">Coiled coil</keyword>
<dbReference type="SUPFAM" id="SSF50978">
    <property type="entry name" value="WD40 repeat-like"/>
    <property type="match status" value="1"/>
</dbReference>
<keyword evidence="8" id="KW-1185">Reference proteome</keyword>
<dbReference type="SMART" id="SM00320">
    <property type="entry name" value="WD40"/>
    <property type="match status" value="6"/>
</dbReference>
<evidence type="ECO:0000256" key="3">
    <source>
        <dbReference type="PROSITE-ProRule" id="PRU00221"/>
    </source>
</evidence>
<dbReference type="InterPro" id="IPR036322">
    <property type="entry name" value="WD40_repeat_dom_sf"/>
</dbReference>
<evidence type="ECO:0000259" key="6">
    <source>
        <dbReference type="PROSITE" id="PS50181"/>
    </source>
</evidence>
<dbReference type="InterPro" id="IPR001680">
    <property type="entry name" value="WD40_rpt"/>
</dbReference>
<dbReference type="PROSITE" id="PS50294">
    <property type="entry name" value="WD_REPEATS_REGION"/>
    <property type="match status" value="3"/>
</dbReference>
<feature type="compositionally biased region" description="Basic and acidic residues" evidence="5">
    <location>
        <begin position="780"/>
        <end position="797"/>
    </location>
</feature>